<dbReference type="InterPro" id="IPR014729">
    <property type="entry name" value="Rossmann-like_a/b/a_fold"/>
</dbReference>
<dbReference type="KEGG" id="csg:Cylst_1841"/>
<comment type="similarity">
    <text evidence="1">Belongs to the universal stress protein A family.</text>
</comment>
<dbReference type="AlphaFoldDB" id="K9WV83"/>
<organism evidence="3 4">
    <name type="scientific">Cylindrospermum stagnale PCC 7417</name>
    <dbReference type="NCBI Taxonomy" id="56107"/>
    <lineage>
        <taxon>Bacteria</taxon>
        <taxon>Bacillati</taxon>
        <taxon>Cyanobacteriota</taxon>
        <taxon>Cyanophyceae</taxon>
        <taxon>Nostocales</taxon>
        <taxon>Nostocaceae</taxon>
        <taxon>Cylindrospermum</taxon>
    </lineage>
</organism>
<accession>K9WV83</accession>
<dbReference type="eggNOG" id="COG0589">
    <property type="taxonomic scope" value="Bacteria"/>
</dbReference>
<keyword evidence="4" id="KW-1185">Reference proteome</keyword>
<evidence type="ECO:0000259" key="2">
    <source>
        <dbReference type="Pfam" id="PF00582"/>
    </source>
</evidence>
<dbReference type="HOGENOM" id="CLU_049301_16_1_3"/>
<dbReference type="InterPro" id="IPR006016">
    <property type="entry name" value="UspA"/>
</dbReference>
<dbReference type="InterPro" id="IPR006015">
    <property type="entry name" value="Universal_stress_UspA"/>
</dbReference>
<name>K9WV83_9NOST</name>
<sequence>MFKKILIALDRSEIGKHIFEQGLALAKVTSASLMLVHILSPEEEGSPNLPVLSNLDYYPGMTTQSFDLYQKNWEAFKTESLQMLQSFSAQANTVGINTEFTQPYGSPGRIICDIARNWDADLIVIGRRGRTGLMELLLGSVSNYVLHHAPCSVHVVHPPVSLTNQEAVKENTVAVGVA</sequence>
<dbReference type="Proteomes" id="UP000010475">
    <property type="component" value="Chromosome"/>
</dbReference>
<dbReference type="PATRIC" id="fig|56107.3.peg.2045"/>
<proteinExistence type="inferred from homology"/>
<dbReference type="Gene3D" id="3.40.50.620">
    <property type="entry name" value="HUPs"/>
    <property type="match status" value="1"/>
</dbReference>
<dbReference type="STRING" id="56107.Cylst_1841"/>
<dbReference type="PANTHER" id="PTHR46268:SF8">
    <property type="entry name" value="UNIVERSAL STRESS PROTEIN SLL1388"/>
    <property type="match status" value="1"/>
</dbReference>
<protein>
    <submittedName>
        <fullName evidence="3">Universal stress protein UspA-like protein</fullName>
    </submittedName>
</protein>
<reference evidence="3 4" key="1">
    <citation type="submission" date="2012-06" db="EMBL/GenBank/DDBJ databases">
        <title>Finished chromosome of genome of Cylindrospermum stagnale PCC 7417.</title>
        <authorList>
            <consortium name="US DOE Joint Genome Institute"/>
            <person name="Gugger M."/>
            <person name="Coursin T."/>
            <person name="Rippka R."/>
            <person name="Tandeau De Marsac N."/>
            <person name="Huntemann M."/>
            <person name="Wei C.-L."/>
            <person name="Han J."/>
            <person name="Detter J.C."/>
            <person name="Han C."/>
            <person name="Tapia R."/>
            <person name="Chen A."/>
            <person name="Kyrpides N."/>
            <person name="Mavromatis K."/>
            <person name="Markowitz V."/>
            <person name="Szeto E."/>
            <person name="Ivanova N."/>
            <person name="Pagani I."/>
            <person name="Pati A."/>
            <person name="Goodwin L."/>
            <person name="Nordberg H.P."/>
            <person name="Cantor M.N."/>
            <person name="Hua S.X."/>
            <person name="Woyke T."/>
            <person name="Kerfeld C.A."/>
        </authorList>
    </citation>
    <scope>NUCLEOTIDE SEQUENCE [LARGE SCALE GENOMIC DNA]</scope>
    <source>
        <strain evidence="3 4">PCC 7417</strain>
    </source>
</reference>
<dbReference type="SUPFAM" id="SSF52402">
    <property type="entry name" value="Adenine nucleotide alpha hydrolases-like"/>
    <property type="match status" value="1"/>
</dbReference>
<gene>
    <name evidence="3" type="ORF">Cylst_1841</name>
</gene>
<evidence type="ECO:0000313" key="4">
    <source>
        <dbReference type="Proteomes" id="UP000010475"/>
    </source>
</evidence>
<feature type="domain" description="UspA" evidence="2">
    <location>
        <begin position="1"/>
        <end position="157"/>
    </location>
</feature>
<dbReference type="RefSeq" id="WP_015207354.1">
    <property type="nucleotide sequence ID" value="NC_019757.1"/>
</dbReference>
<dbReference type="PANTHER" id="PTHR46268">
    <property type="entry name" value="STRESS RESPONSE PROTEIN NHAX"/>
    <property type="match status" value="1"/>
</dbReference>
<evidence type="ECO:0000313" key="3">
    <source>
        <dbReference type="EMBL" id="AFZ24098.1"/>
    </source>
</evidence>
<dbReference type="Pfam" id="PF00582">
    <property type="entry name" value="Usp"/>
    <property type="match status" value="1"/>
</dbReference>
<dbReference type="PRINTS" id="PR01438">
    <property type="entry name" value="UNVRSLSTRESS"/>
</dbReference>
<dbReference type="CDD" id="cd00293">
    <property type="entry name" value="USP-like"/>
    <property type="match status" value="1"/>
</dbReference>
<dbReference type="EMBL" id="CP003642">
    <property type="protein sequence ID" value="AFZ24098.1"/>
    <property type="molecule type" value="Genomic_DNA"/>
</dbReference>
<dbReference type="OrthoDB" id="516822at2"/>
<evidence type="ECO:0000256" key="1">
    <source>
        <dbReference type="ARBA" id="ARBA00008791"/>
    </source>
</evidence>